<gene>
    <name evidence="3" type="ORF">V1H85_17445</name>
</gene>
<keyword evidence="4" id="KW-1185">Reference proteome</keyword>
<reference evidence="3 4" key="1">
    <citation type="submission" date="2024-01" db="EMBL/GenBank/DDBJ databases">
        <title>Maribacter spp. originated from different algae showed divergent polysaccharides utilization ability.</title>
        <authorList>
            <person name="Wang H."/>
            <person name="Wu Y."/>
        </authorList>
    </citation>
    <scope>NUCLEOTIDE SEQUENCE [LARGE SCALE GENOMIC DNA]</scope>
    <source>
        <strain evidence="3 4">KPT27_14</strain>
    </source>
</reference>
<dbReference type="RefSeq" id="WP_272637878.1">
    <property type="nucleotide sequence ID" value="NZ_JAZDDF010000017.1"/>
</dbReference>
<keyword evidence="1" id="KW-1133">Transmembrane helix</keyword>
<organism evidence="3 4">
    <name type="scientific">Maribacter flavus</name>
    <dbReference type="NCBI Taxonomy" id="1658664"/>
    <lineage>
        <taxon>Bacteria</taxon>
        <taxon>Pseudomonadati</taxon>
        <taxon>Bacteroidota</taxon>
        <taxon>Flavobacteriia</taxon>
        <taxon>Flavobacteriales</taxon>
        <taxon>Flavobacteriaceae</taxon>
        <taxon>Maribacter</taxon>
    </lineage>
</organism>
<dbReference type="PANTHER" id="PTHR19328">
    <property type="entry name" value="HEDGEHOG-INTERACTING PROTEIN"/>
    <property type="match status" value="1"/>
</dbReference>
<evidence type="ECO:0000313" key="4">
    <source>
        <dbReference type="Proteomes" id="UP001343698"/>
    </source>
</evidence>
<sequence>MKNNYDFNFKKLKKYLYISSITAFAAAIMSFGPMFFGPGMTTPEPFSIGSNTSFPAGGVGSPAYEVAFPNLDFDSPITFNPVPNDNKIVIGQLNGEIYWIGEDNGTTQKELIVDWSSEVGDRNEGAVWDGGFLGLAIHPEFGVDPTKNFMFVYYSTNAANNALGTNQGFRCNRENFSGNYLILERFRVDPNTMLFVADSREMMMRRELYNTTHRGGGMTFGQDGFLYLTTGDQATYVSAQDPINNLDGGVL</sequence>
<feature type="transmembrane region" description="Helical" evidence="1">
    <location>
        <begin position="15"/>
        <end position="36"/>
    </location>
</feature>
<dbReference type="EMBL" id="JAZDDF010000017">
    <property type="protein sequence ID" value="MEE1974247.1"/>
    <property type="molecule type" value="Genomic_DNA"/>
</dbReference>
<keyword evidence="1" id="KW-0472">Membrane</keyword>
<keyword evidence="1" id="KW-0812">Transmembrane</keyword>
<dbReference type="SUPFAM" id="SSF50952">
    <property type="entry name" value="Soluble quinoprotein glucose dehydrogenase"/>
    <property type="match status" value="1"/>
</dbReference>
<proteinExistence type="predicted"/>
<feature type="domain" description="Glucose/Sorbosone dehydrogenase" evidence="2">
    <location>
        <begin position="74"/>
        <end position="245"/>
    </location>
</feature>
<name>A0ABU7IMP9_9FLAO</name>
<dbReference type="InterPro" id="IPR012938">
    <property type="entry name" value="Glc/Sorbosone_DH"/>
</dbReference>
<evidence type="ECO:0000313" key="3">
    <source>
        <dbReference type="EMBL" id="MEE1974247.1"/>
    </source>
</evidence>
<dbReference type="InterPro" id="IPR011041">
    <property type="entry name" value="Quinoprot_gluc/sorb_DH_b-prop"/>
</dbReference>
<protein>
    <submittedName>
        <fullName evidence="3">PQQ-dependent sugar dehydrogenase</fullName>
    </submittedName>
</protein>
<dbReference type="Pfam" id="PF07995">
    <property type="entry name" value="GSDH"/>
    <property type="match status" value="1"/>
</dbReference>
<evidence type="ECO:0000259" key="2">
    <source>
        <dbReference type="Pfam" id="PF07995"/>
    </source>
</evidence>
<dbReference type="InterPro" id="IPR011042">
    <property type="entry name" value="6-blade_b-propeller_TolB-like"/>
</dbReference>
<comment type="caution">
    <text evidence="3">The sequence shown here is derived from an EMBL/GenBank/DDBJ whole genome shotgun (WGS) entry which is preliminary data.</text>
</comment>
<dbReference type="Gene3D" id="2.120.10.30">
    <property type="entry name" value="TolB, C-terminal domain"/>
    <property type="match status" value="1"/>
</dbReference>
<dbReference type="Proteomes" id="UP001343698">
    <property type="component" value="Unassembled WGS sequence"/>
</dbReference>
<dbReference type="PANTHER" id="PTHR19328:SF13">
    <property type="entry name" value="HIPL1 PROTEIN"/>
    <property type="match status" value="1"/>
</dbReference>
<accession>A0ABU7IMP9</accession>
<evidence type="ECO:0000256" key="1">
    <source>
        <dbReference type="SAM" id="Phobius"/>
    </source>
</evidence>